<evidence type="ECO:0000313" key="2">
    <source>
        <dbReference type="Proteomes" id="UP000187404"/>
    </source>
</evidence>
<dbReference type="RefSeq" id="WP_075712343.1">
    <property type="nucleotide sequence ID" value="NZ_MJIE01000001.1"/>
</dbReference>
<reference evidence="1 2" key="1">
    <citation type="journal article" date="2016" name="Appl. Environ. Microbiol.">
        <title>Function and Phylogeny of Bacterial Butyryl Coenzyme A:Acetate Transferases and Their Diversity in the Proximal Colon of Swine.</title>
        <authorList>
            <person name="Trachsel J."/>
            <person name="Bayles D.O."/>
            <person name="Looft T."/>
            <person name="Levine U.Y."/>
            <person name="Allen H.K."/>
        </authorList>
    </citation>
    <scope>NUCLEOTIDE SEQUENCE [LARGE SCALE GENOMIC DNA]</scope>
    <source>
        <strain evidence="1 2">68-3-10</strain>
    </source>
</reference>
<accession>A0A1Q9JGL7</accession>
<proteinExistence type="predicted"/>
<gene>
    <name evidence="1" type="ORF">BHK98_04270</name>
</gene>
<organism evidence="1 2">
    <name type="scientific">Hornefia porci</name>
    <dbReference type="NCBI Taxonomy" id="2652292"/>
    <lineage>
        <taxon>Bacteria</taxon>
        <taxon>Bacillati</taxon>
        <taxon>Bacillota</taxon>
        <taxon>Clostridia</taxon>
        <taxon>Peptostreptococcales</taxon>
        <taxon>Anaerovoracaceae</taxon>
        <taxon>Hornefia</taxon>
    </lineage>
</organism>
<name>A0A1Q9JGL7_9FIRM</name>
<keyword evidence="2" id="KW-1185">Reference proteome</keyword>
<dbReference type="EMBL" id="MJIE01000001">
    <property type="protein sequence ID" value="OLR55348.1"/>
    <property type="molecule type" value="Genomic_DNA"/>
</dbReference>
<evidence type="ECO:0000313" key="1">
    <source>
        <dbReference type="EMBL" id="OLR55348.1"/>
    </source>
</evidence>
<protein>
    <submittedName>
        <fullName evidence="1">Uncharacterized protein</fullName>
    </submittedName>
</protein>
<dbReference type="Proteomes" id="UP000187404">
    <property type="component" value="Unassembled WGS sequence"/>
</dbReference>
<sequence>MNAKKENTDADALNRKVLTGIRDEILDGLYAEFGEHPAEMERQRRIAAAKYVFDRRQVGIRSGIVAIDFAMRDLRLPPEVARSYKNIFRLCQCFVFRDGDLRQQVLDFSQTPDAARIPKSMDWILKNLDSFCESV</sequence>
<dbReference type="OrthoDB" id="9973973at2"/>
<dbReference type="AlphaFoldDB" id="A0A1Q9JGL7"/>
<comment type="caution">
    <text evidence="1">The sequence shown here is derived from an EMBL/GenBank/DDBJ whole genome shotgun (WGS) entry which is preliminary data.</text>
</comment>